<reference evidence="2 3" key="1">
    <citation type="submission" date="2015-08" db="EMBL/GenBank/DDBJ databases">
        <title>Complete genome sequence of Sulfurifustis variabilis.</title>
        <authorList>
            <person name="Miura A."/>
            <person name="Kojima H."/>
            <person name="Fukui M."/>
        </authorList>
    </citation>
    <scope>NUCLEOTIDE SEQUENCE [LARGE SCALE GENOMIC DNA]</scope>
    <source>
        <strain evidence="3">skN76</strain>
    </source>
</reference>
<dbReference type="InterPro" id="IPR035242">
    <property type="entry name" value="DUF5329"/>
</dbReference>
<keyword evidence="1" id="KW-0732">Signal</keyword>
<dbReference type="AlphaFoldDB" id="A0A1B4VDD0"/>
<organism evidence="2 3">
    <name type="scientific">Sulfurifustis variabilis</name>
    <dbReference type="NCBI Taxonomy" id="1675686"/>
    <lineage>
        <taxon>Bacteria</taxon>
        <taxon>Pseudomonadati</taxon>
        <taxon>Pseudomonadota</taxon>
        <taxon>Gammaproteobacteria</taxon>
        <taxon>Acidiferrobacterales</taxon>
        <taxon>Acidiferrobacteraceae</taxon>
        <taxon>Sulfurifustis</taxon>
    </lineage>
</organism>
<protein>
    <recommendedName>
        <fullName evidence="4">DUF5329 domain-containing protein</fullName>
    </recommendedName>
</protein>
<evidence type="ECO:0000313" key="3">
    <source>
        <dbReference type="Proteomes" id="UP000218899"/>
    </source>
</evidence>
<dbReference type="Proteomes" id="UP000218899">
    <property type="component" value="Chromosome"/>
</dbReference>
<keyword evidence="3" id="KW-1185">Reference proteome</keyword>
<dbReference type="Pfam" id="PF17263">
    <property type="entry name" value="DUF5329"/>
    <property type="match status" value="1"/>
</dbReference>
<gene>
    <name evidence="2" type="ORF">SVA_1172</name>
</gene>
<dbReference type="KEGG" id="sva:SVA_1172"/>
<accession>A0A1B4VDD0</accession>
<dbReference type="RefSeq" id="WP_096460069.1">
    <property type="nucleotide sequence ID" value="NZ_AP014936.1"/>
</dbReference>
<dbReference type="EMBL" id="AP014936">
    <property type="protein sequence ID" value="BAU47747.1"/>
    <property type="molecule type" value="Genomic_DNA"/>
</dbReference>
<feature type="signal peptide" evidence="1">
    <location>
        <begin position="1"/>
        <end position="19"/>
    </location>
</feature>
<feature type="chain" id="PRO_5008571388" description="DUF5329 domain-containing protein" evidence="1">
    <location>
        <begin position="20"/>
        <end position="122"/>
    </location>
</feature>
<dbReference type="OrthoDB" id="344871at2"/>
<evidence type="ECO:0000313" key="2">
    <source>
        <dbReference type="EMBL" id="BAU47747.1"/>
    </source>
</evidence>
<evidence type="ECO:0008006" key="4">
    <source>
        <dbReference type="Google" id="ProtNLM"/>
    </source>
</evidence>
<name>A0A1B4VDD0_9GAMM</name>
<evidence type="ECO:0000256" key="1">
    <source>
        <dbReference type="SAM" id="SignalP"/>
    </source>
</evidence>
<proteinExistence type="predicted"/>
<sequence length="122" mass="13720">MTRRPLLAVLLFAWGVAPADVPPGQRAEVEHLLAFVTRSECLFIRNDAAHTGAKAAAHMRKKYEYFRDRIRSTEDFIELAASRSTTSGKPYTVRCGAQPGVATRDWLEAELGRHRRTRRAAP</sequence>